<dbReference type="GO" id="GO:0016740">
    <property type="term" value="F:transferase activity"/>
    <property type="evidence" value="ECO:0007669"/>
    <property type="project" value="UniProtKB-KW"/>
</dbReference>
<dbReference type="EMBL" id="LR796362">
    <property type="protein sequence ID" value="CAB4138996.1"/>
    <property type="molecule type" value="Genomic_DNA"/>
</dbReference>
<dbReference type="Gene3D" id="3.40.50.620">
    <property type="entry name" value="HUPs"/>
    <property type="match status" value="1"/>
</dbReference>
<dbReference type="PANTHER" id="PTHR43196">
    <property type="entry name" value="SULFATE ADENYLYLTRANSFERASE SUBUNIT 2"/>
    <property type="match status" value="1"/>
</dbReference>
<dbReference type="InterPro" id="IPR002500">
    <property type="entry name" value="PAPS_reduct_dom"/>
</dbReference>
<evidence type="ECO:0000313" key="2">
    <source>
        <dbReference type="EMBL" id="CAB4138996.1"/>
    </source>
</evidence>
<accession>A0A6J5M1Q9</accession>
<proteinExistence type="predicted"/>
<sequence>MADTGWEHKDAIEWSRSITDRYGLPLHVVRNPNKTLLSMVERRGMWPGMGPRQCTSDLKRGPIHTWIRRNCTGHIVSAEGLRAEESPKRAQKPTWEKIDELSKRGREVWRYLPIQWWKEVFVRFYLEANSIPLHPVYEYLNRFSCRICIYHSKHDTRKVYEHDREAFELVAALEKKIGHTIFMDGPIEGRLTAGNTKVDTYKKKG</sequence>
<evidence type="ECO:0000259" key="1">
    <source>
        <dbReference type="Pfam" id="PF01507"/>
    </source>
</evidence>
<dbReference type="PANTHER" id="PTHR43196:SF2">
    <property type="entry name" value="PHOSPHOADENOSINE PHOSPHOSULFATE REDUCTASE"/>
    <property type="match status" value="1"/>
</dbReference>
<reference evidence="2" key="1">
    <citation type="submission" date="2020-04" db="EMBL/GenBank/DDBJ databases">
        <authorList>
            <person name="Chiriac C."/>
            <person name="Salcher M."/>
            <person name="Ghai R."/>
            <person name="Kavagutti S V."/>
        </authorList>
    </citation>
    <scope>NUCLEOTIDE SEQUENCE</scope>
</reference>
<dbReference type="Pfam" id="PF01507">
    <property type="entry name" value="PAPS_reduct"/>
    <property type="match status" value="1"/>
</dbReference>
<protein>
    <submittedName>
        <fullName evidence="2">CysH 3'-phosphoadenosine 5'-phosphosulfate sulfotransferase (PAPS reductase)/FAD synthetase and related enzymes</fullName>
    </submittedName>
</protein>
<dbReference type="SUPFAM" id="SSF52402">
    <property type="entry name" value="Adenine nucleotide alpha hydrolases-like"/>
    <property type="match status" value="1"/>
</dbReference>
<keyword evidence="2" id="KW-0808">Transferase</keyword>
<feature type="domain" description="Phosphoadenosine phosphosulphate reductase" evidence="1">
    <location>
        <begin position="2"/>
        <end position="138"/>
    </location>
</feature>
<dbReference type="InterPro" id="IPR014729">
    <property type="entry name" value="Rossmann-like_a/b/a_fold"/>
</dbReference>
<gene>
    <name evidence="2" type="ORF">UFOVP350_34</name>
</gene>
<organism evidence="2">
    <name type="scientific">uncultured Caudovirales phage</name>
    <dbReference type="NCBI Taxonomy" id="2100421"/>
    <lineage>
        <taxon>Viruses</taxon>
        <taxon>Duplodnaviria</taxon>
        <taxon>Heunggongvirae</taxon>
        <taxon>Uroviricota</taxon>
        <taxon>Caudoviricetes</taxon>
        <taxon>Peduoviridae</taxon>
        <taxon>Maltschvirus</taxon>
        <taxon>Maltschvirus maltsch</taxon>
    </lineage>
</organism>
<dbReference type="InterPro" id="IPR050128">
    <property type="entry name" value="Sulfate_adenylyltrnsfr_sub2"/>
</dbReference>
<name>A0A6J5M1Q9_9CAUD</name>